<dbReference type="NCBIfam" id="NF002852">
    <property type="entry name" value="PRK03137.1"/>
    <property type="match status" value="1"/>
</dbReference>
<gene>
    <name evidence="9" type="ORF">BW47_00100</name>
</gene>
<evidence type="ECO:0000256" key="1">
    <source>
        <dbReference type="ARBA" id="ARBA00004786"/>
    </source>
</evidence>
<dbReference type="Pfam" id="PF00171">
    <property type="entry name" value="Aldedh"/>
    <property type="match status" value="1"/>
</dbReference>
<evidence type="ECO:0000256" key="5">
    <source>
        <dbReference type="ARBA" id="ARBA00048142"/>
    </source>
</evidence>
<keyword evidence="4" id="KW-0520">NAD</keyword>
<organism evidence="9 10">
    <name type="scientific">Thermosipho melanesiensis</name>
    <dbReference type="NCBI Taxonomy" id="46541"/>
    <lineage>
        <taxon>Bacteria</taxon>
        <taxon>Thermotogati</taxon>
        <taxon>Thermotogota</taxon>
        <taxon>Thermotogae</taxon>
        <taxon>Thermotogales</taxon>
        <taxon>Fervidobacteriaceae</taxon>
        <taxon>Thermosipho</taxon>
    </lineage>
</organism>
<keyword evidence="3 7" id="KW-0560">Oxidoreductase</keyword>
<evidence type="ECO:0000256" key="3">
    <source>
        <dbReference type="ARBA" id="ARBA00023002"/>
    </source>
</evidence>
<dbReference type="InterPro" id="IPR016161">
    <property type="entry name" value="Ald_DH/histidinol_DH"/>
</dbReference>
<dbReference type="PANTHER" id="PTHR42862:SF1">
    <property type="entry name" value="DELTA-1-PYRROLINE-5-CARBOXYLATE DEHYDROGENASE 2, ISOFORM A-RELATED"/>
    <property type="match status" value="1"/>
</dbReference>
<dbReference type="Proteomes" id="UP000185490">
    <property type="component" value="Chromosome"/>
</dbReference>
<evidence type="ECO:0000313" key="10">
    <source>
        <dbReference type="Proteomes" id="UP000185490"/>
    </source>
</evidence>
<name>A0ABM6GC82_9BACT</name>
<dbReference type="InterPro" id="IPR005932">
    <property type="entry name" value="RocA"/>
</dbReference>
<evidence type="ECO:0000313" key="9">
    <source>
        <dbReference type="EMBL" id="APT73103.1"/>
    </source>
</evidence>
<comment type="catalytic activity">
    <reaction evidence="5">
        <text>L-glutamate 5-semialdehyde + NAD(+) + H2O = L-glutamate + NADH + 2 H(+)</text>
        <dbReference type="Rhea" id="RHEA:30235"/>
        <dbReference type="ChEBI" id="CHEBI:15377"/>
        <dbReference type="ChEBI" id="CHEBI:15378"/>
        <dbReference type="ChEBI" id="CHEBI:29985"/>
        <dbReference type="ChEBI" id="CHEBI:57540"/>
        <dbReference type="ChEBI" id="CHEBI:57945"/>
        <dbReference type="ChEBI" id="CHEBI:58066"/>
        <dbReference type="EC" id="1.2.1.88"/>
    </reaction>
</comment>
<dbReference type="InterPro" id="IPR016162">
    <property type="entry name" value="Ald_DH_N"/>
</dbReference>
<dbReference type="Gene3D" id="3.40.605.10">
    <property type="entry name" value="Aldehyde Dehydrogenase, Chain A, domain 1"/>
    <property type="match status" value="1"/>
</dbReference>
<feature type="active site" evidence="6">
    <location>
        <position position="286"/>
    </location>
</feature>
<dbReference type="PROSITE" id="PS00687">
    <property type="entry name" value="ALDEHYDE_DEHYDR_GLU"/>
    <property type="match status" value="1"/>
</dbReference>
<dbReference type="InterPro" id="IPR016163">
    <property type="entry name" value="Ald_DH_C"/>
</dbReference>
<evidence type="ECO:0000256" key="2">
    <source>
        <dbReference type="ARBA" id="ARBA00012884"/>
    </source>
</evidence>
<evidence type="ECO:0000256" key="4">
    <source>
        <dbReference type="ARBA" id="ARBA00023027"/>
    </source>
</evidence>
<dbReference type="SUPFAM" id="SSF53720">
    <property type="entry name" value="ALDH-like"/>
    <property type="match status" value="1"/>
</dbReference>
<evidence type="ECO:0000259" key="8">
    <source>
        <dbReference type="Pfam" id="PF00171"/>
    </source>
</evidence>
<dbReference type="CDD" id="cd07124">
    <property type="entry name" value="ALDH_PutA-P5CDH-RocA"/>
    <property type="match status" value="1"/>
</dbReference>
<dbReference type="PROSITE" id="PS00070">
    <property type="entry name" value="ALDEHYDE_DEHYDR_CYS"/>
    <property type="match status" value="1"/>
</dbReference>
<dbReference type="EC" id="1.2.1.88" evidence="2"/>
<dbReference type="InterPro" id="IPR029510">
    <property type="entry name" value="Ald_DH_CS_GLU"/>
</dbReference>
<feature type="domain" description="Aldehyde dehydrogenase" evidence="8">
    <location>
        <begin position="50"/>
        <end position="510"/>
    </location>
</feature>
<dbReference type="GO" id="GO:0003842">
    <property type="term" value="F:L-glutamate gamma-semialdehyde dehydrogenase activity"/>
    <property type="evidence" value="ECO:0007669"/>
    <property type="project" value="UniProtKB-EC"/>
</dbReference>
<dbReference type="EMBL" id="CP007389">
    <property type="protein sequence ID" value="APT73103.1"/>
    <property type="molecule type" value="Genomic_DNA"/>
</dbReference>
<reference evidence="9 10" key="1">
    <citation type="submission" date="2014-02" db="EMBL/GenBank/DDBJ databases">
        <title>Diversity of Thermotogales isolates from hydrothermal vents.</title>
        <authorList>
            <person name="Haverkamp T.H.A."/>
            <person name="Lossouarn J."/>
            <person name="Geslin C."/>
            <person name="Nesbo C.L."/>
        </authorList>
    </citation>
    <scope>NUCLEOTIDE SEQUENCE [LARGE SCALE GENOMIC DNA]</scope>
    <source>
        <strain evidence="9 10">431</strain>
    </source>
</reference>
<sequence>MLKPFKNLGIIDFNDQEIYNEMKETLKRVESEFGKRYPIVIGGKEYETGEFIRSINPSKIEEVVGYTAKSNEEIAEKAVETAFETFKSWSRVPAWKRAEYLLKTSKILRDNRFEFVATMVYEVGKNWVEADADFAEAVDFLEFYAREMLRYDAQQPLVRIETEKNDLNYIPMGVGAIIPPWNFPLAILVGMTSAAVVTGNTVVLKPASDSTVIAAKFVEALREAGLPDGVVNFLPGSGAVVGEYLVKHPKIRFISFTGSKEVGLKINELAAKPQKGQMWIKRVVLEMGGKDAVVVDETADLDFAAEGIVVSAFGFQGQKCSAGSRAIIVEDIYDKLVEKIVEKTKEIKIGDVRFHENWLGPVINSSAKNKIMNYIEIGKNEGKLIFGGKALEELGGYFIQPTIFKDVPWNARIAQEEIFGPVLSVIKAKDFDEALKIANSTEYGLTGSLYSKSREHIERAKVEFHVGNLYFNRKCTGALVGVHPFGGFNMSGTDSKAGGRDYLGLFLQAKVWSEKIL</sequence>
<evidence type="ECO:0000256" key="6">
    <source>
        <dbReference type="PROSITE-ProRule" id="PRU10007"/>
    </source>
</evidence>
<accession>A0ABM6GC82</accession>
<dbReference type="InterPro" id="IPR050485">
    <property type="entry name" value="Proline_metab_enzyme"/>
</dbReference>
<evidence type="ECO:0000256" key="7">
    <source>
        <dbReference type="RuleBase" id="RU003345"/>
    </source>
</evidence>
<keyword evidence="10" id="KW-1185">Reference proteome</keyword>
<proteinExistence type="inferred from homology"/>
<dbReference type="InterPro" id="IPR016160">
    <property type="entry name" value="Ald_DH_CS_CYS"/>
</dbReference>
<dbReference type="InterPro" id="IPR015590">
    <property type="entry name" value="Aldehyde_DH_dom"/>
</dbReference>
<dbReference type="PANTHER" id="PTHR42862">
    <property type="entry name" value="DELTA-1-PYRROLINE-5-CARBOXYLATE DEHYDROGENASE 1, ISOFORM A-RELATED"/>
    <property type="match status" value="1"/>
</dbReference>
<comment type="pathway">
    <text evidence="1">Amino-acid degradation; L-proline degradation into L-glutamate; L-glutamate from L-proline: step 2/2.</text>
</comment>
<dbReference type="NCBIfam" id="TIGR01237">
    <property type="entry name" value="D1pyr5carbox2"/>
    <property type="match status" value="1"/>
</dbReference>
<dbReference type="Gene3D" id="3.40.309.10">
    <property type="entry name" value="Aldehyde Dehydrogenase, Chain A, domain 2"/>
    <property type="match status" value="1"/>
</dbReference>
<protein>
    <recommendedName>
        <fullName evidence="2">L-glutamate gamma-semialdehyde dehydrogenase</fullName>
        <ecNumber evidence="2">1.2.1.88</ecNumber>
    </recommendedName>
</protein>
<comment type="similarity">
    <text evidence="7">Belongs to the aldehyde dehydrogenase family.</text>
</comment>